<dbReference type="VEuPathDB" id="FungiDB:BO72DRAFT_214602"/>
<gene>
    <name evidence="2" type="ORF">BO72DRAFT_214602</name>
</gene>
<dbReference type="Proteomes" id="UP000249789">
    <property type="component" value="Unassembled WGS sequence"/>
</dbReference>
<organism evidence="2 3">
    <name type="scientific">Aspergillus fijiensis CBS 313.89</name>
    <dbReference type="NCBI Taxonomy" id="1448319"/>
    <lineage>
        <taxon>Eukaryota</taxon>
        <taxon>Fungi</taxon>
        <taxon>Dikarya</taxon>
        <taxon>Ascomycota</taxon>
        <taxon>Pezizomycotina</taxon>
        <taxon>Eurotiomycetes</taxon>
        <taxon>Eurotiomycetidae</taxon>
        <taxon>Eurotiales</taxon>
        <taxon>Aspergillaceae</taxon>
        <taxon>Aspergillus</taxon>
    </lineage>
</organism>
<proteinExistence type="predicted"/>
<accession>A0A8G1RKG7</accession>
<evidence type="ECO:0000313" key="3">
    <source>
        <dbReference type="Proteomes" id="UP000249789"/>
    </source>
</evidence>
<evidence type="ECO:0000256" key="1">
    <source>
        <dbReference type="SAM" id="MobiDB-lite"/>
    </source>
</evidence>
<reference evidence="2 3" key="1">
    <citation type="submission" date="2018-02" db="EMBL/GenBank/DDBJ databases">
        <title>The genomes of Aspergillus section Nigri reveals drivers in fungal speciation.</title>
        <authorList>
            <consortium name="DOE Joint Genome Institute"/>
            <person name="Vesth T.C."/>
            <person name="Nybo J."/>
            <person name="Theobald S."/>
            <person name="Brandl J."/>
            <person name="Frisvad J.C."/>
            <person name="Nielsen K.F."/>
            <person name="Lyhne E.K."/>
            <person name="Kogle M.E."/>
            <person name="Kuo A."/>
            <person name="Riley R."/>
            <person name="Clum A."/>
            <person name="Nolan M."/>
            <person name="Lipzen A."/>
            <person name="Salamov A."/>
            <person name="Henrissat B."/>
            <person name="Wiebenga A."/>
            <person name="De vries R.P."/>
            <person name="Grigoriev I.V."/>
            <person name="Mortensen U.H."/>
            <person name="Andersen M.R."/>
            <person name="Baker S.E."/>
        </authorList>
    </citation>
    <scope>NUCLEOTIDE SEQUENCE [LARGE SCALE GENOMIC DNA]</scope>
    <source>
        <strain evidence="2 3">CBS 313.89</strain>
    </source>
</reference>
<evidence type="ECO:0000313" key="2">
    <source>
        <dbReference type="EMBL" id="RAK74067.1"/>
    </source>
</evidence>
<keyword evidence="3" id="KW-1185">Reference proteome</keyword>
<dbReference type="RefSeq" id="XP_040798077.1">
    <property type="nucleotide sequence ID" value="XM_040939708.1"/>
</dbReference>
<dbReference type="EMBL" id="KZ824672">
    <property type="protein sequence ID" value="RAK74067.1"/>
    <property type="molecule type" value="Genomic_DNA"/>
</dbReference>
<feature type="region of interest" description="Disordered" evidence="1">
    <location>
        <begin position="79"/>
        <end position="99"/>
    </location>
</feature>
<dbReference type="AlphaFoldDB" id="A0A8G1RKG7"/>
<protein>
    <submittedName>
        <fullName evidence="2">Uncharacterized protein</fullName>
    </submittedName>
</protein>
<sequence>MHTHQLMNWSPNPLTPSSQLSNPSSNRTSTLHVCRGRPLSKSSPPPLQCDRSRYRQYSIAILLTISFFARHNRQCPRPEEKITHHTHHTHTTTWCSAVQ</sequence>
<feature type="compositionally biased region" description="Polar residues" evidence="1">
    <location>
        <begin position="1"/>
        <end position="31"/>
    </location>
</feature>
<dbReference type="GeneID" id="63857041"/>
<name>A0A8G1RKG7_9EURO</name>
<feature type="region of interest" description="Disordered" evidence="1">
    <location>
        <begin position="1"/>
        <end position="50"/>
    </location>
</feature>